<evidence type="ECO:0000256" key="7">
    <source>
        <dbReference type="ARBA" id="ARBA00022801"/>
    </source>
</evidence>
<evidence type="ECO:0000256" key="8">
    <source>
        <dbReference type="ARBA" id="ARBA00022842"/>
    </source>
</evidence>
<evidence type="ECO:0000256" key="11">
    <source>
        <dbReference type="ARBA" id="ARBA00038905"/>
    </source>
</evidence>
<dbReference type="GO" id="GO:0006281">
    <property type="term" value="P:DNA repair"/>
    <property type="evidence" value="ECO:0007669"/>
    <property type="project" value="UniProtKB-KW"/>
</dbReference>
<dbReference type="InterPro" id="IPR007553">
    <property type="entry name" value="2-thiour_desulf"/>
</dbReference>
<keyword evidence="9" id="KW-0234">DNA repair</keyword>
<evidence type="ECO:0000256" key="2">
    <source>
        <dbReference type="ARBA" id="ARBA00005582"/>
    </source>
</evidence>
<gene>
    <name evidence="13" type="ORF">K8V65_01610</name>
</gene>
<comment type="similarity">
    <text evidence="2">Belongs to the Nudix hydrolase family.</text>
</comment>
<reference evidence="13" key="1">
    <citation type="journal article" date="2021" name="PeerJ">
        <title>Extensive microbial diversity within the chicken gut microbiome revealed by metagenomics and culture.</title>
        <authorList>
            <person name="Gilroy R."/>
            <person name="Ravi A."/>
            <person name="Getino M."/>
            <person name="Pursley I."/>
            <person name="Horton D.L."/>
            <person name="Alikhan N.F."/>
            <person name="Baker D."/>
            <person name="Gharbi K."/>
            <person name="Hall N."/>
            <person name="Watson M."/>
            <person name="Adriaenssens E.M."/>
            <person name="Foster-Nyarko E."/>
            <person name="Jarju S."/>
            <person name="Secka A."/>
            <person name="Antonio M."/>
            <person name="Oren A."/>
            <person name="Chaudhuri R.R."/>
            <person name="La Ragione R."/>
            <person name="Hildebrand F."/>
            <person name="Pallen M.J."/>
        </authorList>
    </citation>
    <scope>NUCLEOTIDE SEQUENCE</scope>
    <source>
        <strain evidence="13">7318</strain>
    </source>
</reference>
<dbReference type="InterPro" id="IPR020476">
    <property type="entry name" value="Nudix_hydrolase"/>
</dbReference>
<dbReference type="InterPro" id="IPR015797">
    <property type="entry name" value="NUDIX_hydrolase-like_dom_sf"/>
</dbReference>
<keyword evidence="5" id="KW-0479">Metal-binding</keyword>
<name>A0A921HKX7_9FIRM</name>
<feature type="domain" description="Nudix hydrolase" evidence="12">
    <location>
        <begin position="1"/>
        <end position="128"/>
    </location>
</feature>
<dbReference type="SUPFAM" id="SSF55811">
    <property type="entry name" value="Nudix"/>
    <property type="match status" value="1"/>
</dbReference>
<dbReference type="Proteomes" id="UP000780768">
    <property type="component" value="Unassembled WGS sequence"/>
</dbReference>
<dbReference type="InterPro" id="IPR047127">
    <property type="entry name" value="MutT-like"/>
</dbReference>
<keyword evidence="7" id="KW-0378">Hydrolase</keyword>
<sequence length="267" mass="30096">MKNIHVVAAIIKQQDKILAAKRNYGTLKGFWEFPGGKVQAGEQPEKALQREIKEEMNASLQIEQYFTTIEYNYPDFHMIMDCYICTADNIELNKNVHDELKWLNLQNLDSVDWLPADETIVNRLKIYLSSTILVSACLLGDNCKYNGGNNFNQHVCDLIKGKRIIKICPEILAGLPLPRKSVEISGGRIITSDNEDMTQLYRESALKALQNITNEPIDLALLKANSPTCGSKYIYDGTFSHKLVAGSGIFAKMLQDRNIPILSELDI</sequence>
<evidence type="ECO:0000313" key="13">
    <source>
        <dbReference type="EMBL" id="HJF84350.1"/>
    </source>
</evidence>
<dbReference type="GO" id="GO:0044715">
    <property type="term" value="F:8-oxo-dGDP phosphatase activity"/>
    <property type="evidence" value="ECO:0007669"/>
    <property type="project" value="TreeGrafter"/>
</dbReference>
<dbReference type="Pfam" id="PF14815">
    <property type="entry name" value="NUDIX_4"/>
    <property type="match status" value="1"/>
</dbReference>
<evidence type="ECO:0000256" key="6">
    <source>
        <dbReference type="ARBA" id="ARBA00022763"/>
    </source>
</evidence>
<organism evidence="13 14">
    <name type="scientific">Megamonas hypermegale</name>
    <dbReference type="NCBI Taxonomy" id="158847"/>
    <lineage>
        <taxon>Bacteria</taxon>
        <taxon>Bacillati</taxon>
        <taxon>Bacillota</taxon>
        <taxon>Negativicutes</taxon>
        <taxon>Selenomonadales</taxon>
        <taxon>Selenomonadaceae</taxon>
        <taxon>Megamonas</taxon>
    </lineage>
</organism>
<evidence type="ECO:0000256" key="9">
    <source>
        <dbReference type="ARBA" id="ARBA00023204"/>
    </source>
</evidence>
<dbReference type="GO" id="GO:0046872">
    <property type="term" value="F:metal ion binding"/>
    <property type="evidence" value="ECO:0007669"/>
    <property type="project" value="UniProtKB-KW"/>
</dbReference>
<keyword evidence="3" id="KW-0515">Mutator protein</keyword>
<dbReference type="GO" id="GO:0035539">
    <property type="term" value="F:8-oxo-7,8-dihydrodeoxyguanosine triphosphate pyrophosphatase activity"/>
    <property type="evidence" value="ECO:0007669"/>
    <property type="project" value="UniProtKB-EC"/>
</dbReference>
<dbReference type="InterPro" id="IPR000086">
    <property type="entry name" value="NUDIX_hydrolase_dom"/>
</dbReference>
<dbReference type="InterPro" id="IPR029119">
    <property type="entry name" value="MutY_C"/>
</dbReference>
<keyword evidence="6" id="KW-0227">DNA damage</keyword>
<reference evidence="13" key="2">
    <citation type="submission" date="2021-09" db="EMBL/GenBank/DDBJ databases">
        <authorList>
            <person name="Gilroy R."/>
        </authorList>
    </citation>
    <scope>NUCLEOTIDE SEQUENCE</scope>
    <source>
        <strain evidence="13">7318</strain>
    </source>
</reference>
<dbReference type="PRINTS" id="PR00502">
    <property type="entry name" value="NUDIXFAMILY"/>
</dbReference>
<accession>A0A921HKX7</accession>
<evidence type="ECO:0000256" key="1">
    <source>
        <dbReference type="ARBA" id="ARBA00001946"/>
    </source>
</evidence>
<evidence type="ECO:0000259" key="12">
    <source>
        <dbReference type="PROSITE" id="PS51462"/>
    </source>
</evidence>
<protein>
    <recommendedName>
        <fullName evidence="11">8-oxo-dGTP diphosphatase</fullName>
        <ecNumber evidence="11">3.6.1.55</ecNumber>
    </recommendedName>
</protein>
<dbReference type="AlphaFoldDB" id="A0A921HKX7"/>
<comment type="catalytic activity">
    <reaction evidence="10">
        <text>8-oxo-dGTP + H2O = 8-oxo-dGMP + diphosphate + H(+)</text>
        <dbReference type="Rhea" id="RHEA:31575"/>
        <dbReference type="ChEBI" id="CHEBI:15377"/>
        <dbReference type="ChEBI" id="CHEBI:15378"/>
        <dbReference type="ChEBI" id="CHEBI:33019"/>
        <dbReference type="ChEBI" id="CHEBI:63224"/>
        <dbReference type="ChEBI" id="CHEBI:77896"/>
        <dbReference type="EC" id="3.6.1.55"/>
    </reaction>
</comment>
<evidence type="ECO:0000256" key="5">
    <source>
        <dbReference type="ARBA" id="ARBA00022723"/>
    </source>
</evidence>
<dbReference type="InterPro" id="IPR020084">
    <property type="entry name" value="NUDIX_hydrolase_CS"/>
</dbReference>
<dbReference type="EC" id="3.6.1.55" evidence="11"/>
<dbReference type="PANTHER" id="PTHR47707:SF1">
    <property type="entry name" value="NUDIX HYDROLASE FAMILY PROTEIN"/>
    <property type="match status" value="1"/>
</dbReference>
<keyword evidence="4" id="KW-0235">DNA replication</keyword>
<dbReference type="EMBL" id="DYVR01000049">
    <property type="protein sequence ID" value="HJF84350.1"/>
    <property type="molecule type" value="Genomic_DNA"/>
</dbReference>
<proteinExistence type="inferred from homology"/>
<keyword evidence="8" id="KW-0460">Magnesium</keyword>
<dbReference type="GO" id="GO:0006260">
    <property type="term" value="P:DNA replication"/>
    <property type="evidence" value="ECO:0007669"/>
    <property type="project" value="UniProtKB-KW"/>
</dbReference>
<evidence type="ECO:0000256" key="4">
    <source>
        <dbReference type="ARBA" id="ARBA00022705"/>
    </source>
</evidence>
<dbReference type="GO" id="GO:0008413">
    <property type="term" value="F:8-oxo-7,8-dihydroguanosine triphosphate pyrophosphatase activity"/>
    <property type="evidence" value="ECO:0007669"/>
    <property type="project" value="TreeGrafter"/>
</dbReference>
<dbReference type="GO" id="GO:0044716">
    <property type="term" value="F:8-oxo-GDP phosphatase activity"/>
    <property type="evidence" value="ECO:0007669"/>
    <property type="project" value="TreeGrafter"/>
</dbReference>
<evidence type="ECO:0000256" key="10">
    <source>
        <dbReference type="ARBA" id="ARBA00035861"/>
    </source>
</evidence>
<dbReference type="PROSITE" id="PS51462">
    <property type="entry name" value="NUDIX"/>
    <property type="match status" value="1"/>
</dbReference>
<evidence type="ECO:0000256" key="3">
    <source>
        <dbReference type="ARBA" id="ARBA00022457"/>
    </source>
</evidence>
<comment type="cofactor">
    <cofactor evidence="1">
        <name>Mg(2+)</name>
        <dbReference type="ChEBI" id="CHEBI:18420"/>
    </cofactor>
</comment>
<evidence type="ECO:0000313" key="14">
    <source>
        <dbReference type="Proteomes" id="UP000780768"/>
    </source>
</evidence>
<dbReference type="CDD" id="cd03425">
    <property type="entry name" value="NUDIX_MutT_NudA_like"/>
    <property type="match status" value="1"/>
</dbReference>
<dbReference type="PANTHER" id="PTHR47707">
    <property type="entry name" value="8-OXO-DGTP DIPHOSPHATASE"/>
    <property type="match status" value="1"/>
</dbReference>
<dbReference type="PROSITE" id="PS00893">
    <property type="entry name" value="NUDIX_BOX"/>
    <property type="match status" value="1"/>
</dbReference>
<comment type="caution">
    <text evidence="13">The sequence shown here is derived from an EMBL/GenBank/DDBJ whole genome shotgun (WGS) entry which is preliminary data.</text>
</comment>
<dbReference type="Gene3D" id="3.90.79.10">
    <property type="entry name" value="Nucleoside Triphosphate Pyrophosphohydrolase"/>
    <property type="match status" value="1"/>
</dbReference>
<dbReference type="Pfam" id="PF04463">
    <property type="entry name" value="2-thiour_desulf"/>
    <property type="match status" value="1"/>
</dbReference>